<dbReference type="InterPro" id="IPR032710">
    <property type="entry name" value="NTF2-like_dom_sf"/>
</dbReference>
<comment type="caution">
    <text evidence="1">The sequence shown here is derived from an EMBL/GenBank/DDBJ whole genome shotgun (WGS) entry which is preliminary data.</text>
</comment>
<sequence>MANHQTKQLIADFIEDIWNQQQYDKLGLYLHPDYVDHSLPAALSPDSTGLLNWIQATSQSFVHQTLIDDQVTEAGKTILKITLLMTHVGTWRGLEATGAQAKTMGYRFYRVADGKIIEHWAIIDGTALENQLKQQANQGCKLPE</sequence>
<organism evidence="1 2">
    <name type="scientific">Spirosoma flavum</name>
    <dbReference type="NCBI Taxonomy" id="2048557"/>
    <lineage>
        <taxon>Bacteria</taxon>
        <taxon>Pseudomonadati</taxon>
        <taxon>Bacteroidota</taxon>
        <taxon>Cytophagia</taxon>
        <taxon>Cytophagales</taxon>
        <taxon>Cytophagaceae</taxon>
        <taxon>Spirosoma</taxon>
    </lineage>
</organism>
<evidence type="ECO:0000313" key="2">
    <source>
        <dbReference type="Proteomes" id="UP001597512"/>
    </source>
</evidence>
<gene>
    <name evidence="1" type="ORF">ACFS25_08595</name>
</gene>
<proteinExistence type="predicted"/>
<dbReference type="RefSeq" id="WP_381498686.1">
    <property type="nucleotide sequence ID" value="NZ_JBHUOM010000002.1"/>
</dbReference>
<dbReference type="InterPro" id="IPR009959">
    <property type="entry name" value="Cyclase_SnoaL-like"/>
</dbReference>
<dbReference type="Gene3D" id="3.10.450.50">
    <property type="match status" value="1"/>
</dbReference>
<dbReference type="SUPFAM" id="SSF54427">
    <property type="entry name" value="NTF2-like"/>
    <property type="match status" value="1"/>
</dbReference>
<accession>A0ABW6AEV4</accession>
<dbReference type="PANTHER" id="PTHR38436">
    <property type="entry name" value="POLYKETIDE CYCLASE SNOAL-LIKE DOMAIN"/>
    <property type="match status" value="1"/>
</dbReference>
<dbReference type="EMBL" id="JBHUOM010000002">
    <property type="protein sequence ID" value="MFD2933836.1"/>
    <property type="molecule type" value="Genomic_DNA"/>
</dbReference>
<dbReference type="Pfam" id="PF07366">
    <property type="entry name" value="SnoaL"/>
    <property type="match status" value="1"/>
</dbReference>
<name>A0ABW6AEV4_9BACT</name>
<keyword evidence="2" id="KW-1185">Reference proteome</keyword>
<evidence type="ECO:0000313" key="1">
    <source>
        <dbReference type="EMBL" id="MFD2933836.1"/>
    </source>
</evidence>
<reference evidence="2" key="1">
    <citation type="journal article" date="2019" name="Int. J. Syst. Evol. Microbiol.">
        <title>The Global Catalogue of Microorganisms (GCM) 10K type strain sequencing project: providing services to taxonomists for standard genome sequencing and annotation.</title>
        <authorList>
            <consortium name="The Broad Institute Genomics Platform"/>
            <consortium name="The Broad Institute Genome Sequencing Center for Infectious Disease"/>
            <person name="Wu L."/>
            <person name="Ma J."/>
        </authorList>
    </citation>
    <scope>NUCLEOTIDE SEQUENCE [LARGE SCALE GENOMIC DNA]</scope>
    <source>
        <strain evidence="2">KCTC 52490</strain>
    </source>
</reference>
<protein>
    <submittedName>
        <fullName evidence="1">Ester cyclase</fullName>
    </submittedName>
</protein>
<dbReference type="PANTHER" id="PTHR38436:SF1">
    <property type="entry name" value="ESTER CYCLASE"/>
    <property type="match status" value="1"/>
</dbReference>
<dbReference type="Proteomes" id="UP001597512">
    <property type="component" value="Unassembled WGS sequence"/>
</dbReference>